<feature type="repeat" description="TPR" evidence="1">
    <location>
        <begin position="301"/>
        <end position="334"/>
    </location>
</feature>
<dbReference type="PANTHER" id="PTHR12558">
    <property type="entry name" value="CELL DIVISION CYCLE 16,23,27"/>
    <property type="match status" value="1"/>
</dbReference>
<comment type="caution">
    <text evidence="2">The sequence shown here is derived from an EMBL/GenBank/DDBJ whole genome shotgun (WGS) entry which is preliminary data.</text>
</comment>
<accession>A0A5C6MBT8</accession>
<dbReference type="PROSITE" id="PS50005">
    <property type="entry name" value="TPR"/>
    <property type="match status" value="3"/>
</dbReference>
<proteinExistence type="predicted"/>
<dbReference type="Gene3D" id="1.25.40.10">
    <property type="entry name" value="Tetratricopeptide repeat domain"/>
    <property type="match status" value="3"/>
</dbReference>
<reference evidence="2 3" key="1">
    <citation type="submission" date="2019-08" db="EMBL/GenBank/DDBJ databases">
        <title>100 year-old enigma solved: identification of Planctomyces bekefii, the type genus and species of the phylum Planctomycetes.</title>
        <authorList>
            <person name="Svetlana D.N."/>
            <person name="Overmann J."/>
        </authorList>
    </citation>
    <scope>NUCLEOTIDE SEQUENCE [LARGE SCALE GENOMIC DNA]</scope>
    <source>
        <strain evidence="2">Phe10_nw2017</strain>
    </source>
</reference>
<dbReference type="SUPFAM" id="SSF48452">
    <property type="entry name" value="TPR-like"/>
    <property type="match status" value="2"/>
</dbReference>
<feature type="repeat" description="TPR" evidence="1">
    <location>
        <begin position="391"/>
        <end position="424"/>
    </location>
</feature>
<dbReference type="EMBL" id="SRHE01000037">
    <property type="protein sequence ID" value="TWW12156.1"/>
    <property type="molecule type" value="Genomic_DNA"/>
</dbReference>
<organism evidence="2 3">
    <name type="scientific">Planctomyces bekefii</name>
    <dbReference type="NCBI Taxonomy" id="1653850"/>
    <lineage>
        <taxon>Bacteria</taxon>
        <taxon>Pseudomonadati</taxon>
        <taxon>Planctomycetota</taxon>
        <taxon>Planctomycetia</taxon>
        <taxon>Planctomycetales</taxon>
        <taxon>Planctomycetaceae</taxon>
        <taxon>Planctomyces</taxon>
    </lineage>
</organism>
<keyword evidence="3" id="KW-1185">Reference proteome</keyword>
<feature type="repeat" description="TPR" evidence="1">
    <location>
        <begin position="463"/>
        <end position="496"/>
    </location>
</feature>
<keyword evidence="1" id="KW-0802">TPR repeat</keyword>
<evidence type="ECO:0000256" key="1">
    <source>
        <dbReference type="PROSITE-ProRule" id="PRU00339"/>
    </source>
</evidence>
<gene>
    <name evidence="2" type="ORF">E3A20_03440</name>
</gene>
<sequence>MEKLVEKKLEQANKLIFVKRYHDAEKLIDDVLASPDGHSELLVHLRRIELSAMLKKVEKTRSHYLKQIKAGKAPEINEIALALTEQHGEVVSPQESISVFQELLKKYGNNPATFYGIAYSMEQQGNFDRAIYNYEQSIAADSSWYISYFGMSQVYYQMGDEKRGDHYFYLFESAAPFNVYGNFETHRRLCQEFSENERFDEAETAIQALSEWWLDNKGTCPLEIQIYELLSTAKIAAVRGDQAEAETRRTRANGLALQALDDPHTTENVLYFIAKVLEEFDDFTAAFKFYKRILKAEGGSPAMVQKIGSQFLALGEYALARELFVDAYEVHPENPDVRFCLLVSNLKLAEVNVEEYLIGRERLRQLVESGGDKVELLALLHSLIAKFAGDAEVQGHIGDVYLRLGNIDRAARHYEVMYQIDGKARPSALKYAAFVMQNREPDKAMEVLSRISDGPGLSADHQAEVYWLKSNYFARKRNFRESLQLLRKVLALDPWNVSYLVQEVINLVHLAPVDDDLKKVDKALVSLTGNTDEHRLDWSEFDQATLRFEKLNAHELVYARRKLRYLYANGSDASLSDLVAAACKHDASRATYDFMKLLNTNFDSPNIYWALGIIFKELWQLETASVWFEQMLLYPGVSNAAKSKACLELADCLIWQGKNQRKAVELAQIALDLDERKDARGVRVLAHAFLKAGEVRQAKIYLEQGEGEMDPETRYLRGLVEYRNGSRAKANEIWKPLLTVRSESLRFHNIKQEVLKFYFDGVPYLKAN</sequence>
<dbReference type="PANTHER" id="PTHR12558:SF13">
    <property type="entry name" value="CELL DIVISION CYCLE PROTEIN 27 HOMOLOG"/>
    <property type="match status" value="1"/>
</dbReference>
<evidence type="ECO:0008006" key="4">
    <source>
        <dbReference type="Google" id="ProtNLM"/>
    </source>
</evidence>
<dbReference type="Proteomes" id="UP000321083">
    <property type="component" value="Unassembled WGS sequence"/>
</dbReference>
<evidence type="ECO:0000313" key="2">
    <source>
        <dbReference type="EMBL" id="TWW12156.1"/>
    </source>
</evidence>
<dbReference type="InterPro" id="IPR011990">
    <property type="entry name" value="TPR-like_helical_dom_sf"/>
</dbReference>
<reference evidence="2 3" key="2">
    <citation type="submission" date="2019-08" db="EMBL/GenBank/DDBJ databases">
        <authorList>
            <person name="Henke P."/>
        </authorList>
    </citation>
    <scope>NUCLEOTIDE SEQUENCE [LARGE SCALE GENOMIC DNA]</scope>
    <source>
        <strain evidence="2">Phe10_nw2017</strain>
    </source>
</reference>
<dbReference type="InterPro" id="IPR019734">
    <property type="entry name" value="TPR_rpt"/>
</dbReference>
<name>A0A5C6MBT8_9PLAN</name>
<protein>
    <recommendedName>
        <fullName evidence="4">Tetratricopeptide repeat protein</fullName>
    </recommendedName>
</protein>
<evidence type="ECO:0000313" key="3">
    <source>
        <dbReference type="Proteomes" id="UP000321083"/>
    </source>
</evidence>
<dbReference type="SMART" id="SM00028">
    <property type="entry name" value="TPR"/>
    <property type="match status" value="6"/>
</dbReference>
<dbReference type="AlphaFoldDB" id="A0A5C6MBT8"/>